<dbReference type="Gene3D" id="3.20.20.80">
    <property type="entry name" value="Glycosidases"/>
    <property type="match status" value="1"/>
</dbReference>
<dbReference type="EMBL" id="MU839828">
    <property type="protein sequence ID" value="KAK1758878.1"/>
    <property type="molecule type" value="Genomic_DNA"/>
</dbReference>
<protein>
    <submittedName>
        <fullName evidence="7">Extracellular protein</fullName>
    </submittedName>
</protein>
<dbReference type="Pfam" id="PF00150">
    <property type="entry name" value="Cellulase"/>
    <property type="match status" value="1"/>
</dbReference>
<feature type="domain" description="Glycoside hydrolase family 5" evidence="6">
    <location>
        <begin position="77"/>
        <end position="205"/>
    </location>
</feature>
<evidence type="ECO:0000256" key="5">
    <source>
        <dbReference type="SAM" id="SignalP"/>
    </source>
</evidence>
<dbReference type="Proteomes" id="UP001239445">
    <property type="component" value="Unassembled WGS sequence"/>
</dbReference>
<keyword evidence="8" id="KW-1185">Reference proteome</keyword>
<comment type="caution">
    <text evidence="7">The sequence shown here is derived from an EMBL/GenBank/DDBJ whole genome shotgun (WGS) entry which is preliminary data.</text>
</comment>
<dbReference type="GO" id="GO:0004553">
    <property type="term" value="F:hydrolase activity, hydrolyzing O-glycosyl compounds"/>
    <property type="evidence" value="ECO:0007669"/>
    <property type="project" value="InterPro"/>
</dbReference>
<keyword evidence="2 4" id="KW-0378">Hydrolase</keyword>
<proteinExistence type="inferred from homology"/>
<evidence type="ECO:0000256" key="3">
    <source>
        <dbReference type="ARBA" id="ARBA00023295"/>
    </source>
</evidence>
<organism evidence="7 8">
    <name type="scientific">Echria macrotheca</name>
    <dbReference type="NCBI Taxonomy" id="438768"/>
    <lineage>
        <taxon>Eukaryota</taxon>
        <taxon>Fungi</taxon>
        <taxon>Dikarya</taxon>
        <taxon>Ascomycota</taxon>
        <taxon>Pezizomycotina</taxon>
        <taxon>Sordariomycetes</taxon>
        <taxon>Sordariomycetidae</taxon>
        <taxon>Sordariales</taxon>
        <taxon>Schizotheciaceae</taxon>
        <taxon>Echria</taxon>
    </lineage>
</organism>
<reference evidence="7" key="1">
    <citation type="submission" date="2023-06" db="EMBL/GenBank/DDBJ databases">
        <title>Genome-scale phylogeny and comparative genomics of the fungal order Sordariales.</title>
        <authorList>
            <consortium name="Lawrence Berkeley National Laboratory"/>
            <person name="Hensen N."/>
            <person name="Bonometti L."/>
            <person name="Westerberg I."/>
            <person name="Brannstrom I.O."/>
            <person name="Guillou S."/>
            <person name="Cros-Aarteil S."/>
            <person name="Calhoun S."/>
            <person name="Haridas S."/>
            <person name="Kuo A."/>
            <person name="Mondo S."/>
            <person name="Pangilinan J."/>
            <person name="Riley R."/>
            <person name="Labutti K."/>
            <person name="Andreopoulos B."/>
            <person name="Lipzen A."/>
            <person name="Chen C."/>
            <person name="Yanf M."/>
            <person name="Daum C."/>
            <person name="Ng V."/>
            <person name="Clum A."/>
            <person name="Steindorff A."/>
            <person name="Ohm R."/>
            <person name="Martin F."/>
            <person name="Silar P."/>
            <person name="Natvig D."/>
            <person name="Lalanne C."/>
            <person name="Gautier V."/>
            <person name="Ament-Velasquez S.L."/>
            <person name="Kruys A."/>
            <person name="Hutchinson M.I."/>
            <person name="Powell A.J."/>
            <person name="Barry K."/>
            <person name="Miller A.N."/>
            <person name="Grigoriev I.V."/>
            <person name="Debuchy R."/>
            <person name="Gladieux P."/>
            <person name="Thoren M.H."/>
            <person name="Johannesson H."/>
        </authorList>
    </citation>
    <scope>NUCLEOTIDE SEQUENCE</scope>
    <source>
        <strain evidence="7">PSN4</strain>
    </source>
</reference>
<evidence type="ECO:0000256" key="4">
    <source>
        <dbReference type="RuleBase" id="RU361153"/>
    </source>
</evidence>
<feature type="chain" id="PRO_5042603500" evidence="5">
    <location>
        <begin position="26"/>
        <end position="232"/>
    </location>
</feature>
<feature type="signal peptide" evidence="5">
    <location>
        <begin position="1"/>
        <end position="25"/>
    </location>
</feature>
<evidence type="ECO:0000256" key="2">
    <source>
        <dbReference type="ARBA" id="ARBA00022801"/>
    </source>
</evidence>
<dbReference type="GO" id="GO:0000272">
    <property type="term" value="P:polysaccharide catabolic process"/>
    <property type="evidence" value="ECO:0007669"/>
    <property type="project" value="InterPro"/>
</dbReference>
<dbReference type="InterPro" id="IPR001547">
    <property type="entry name" value="Glyco_hydro_5"/>
</dbReference>
<accession>A0AAJ0FD04</accession>
<comment type="similarity">
    <text evidence="1 4">Belongs to the glycosyl hydrolase 5 (cellulase A) family.</text>
</comment>
<dbReference type="SUPFAM" id="SSF51445">
    <property type="entry name" value="(Trans)glycosidases"/>
    <property type="match status" value="1"/>
</dbReference>
<name>A0AAJ0FD04_9PEZI</name>
<evidence type="ECO:0000313" key="7">
    <source>
        <dbReference type="EMBL" id="KAK1758878.1"/>
    </source>
</evidence>
<evidence type="ECO:0000313" key="8">
    <source>
        <dbReference type="Proteomes" id="UP001239445"/>
    </source>
</evidence>
<gene>
    <name evidence="7" type="ORF">QBC47DRAFT_436160</name>
</gene>
<evidence type="ECO:0000256" key="1">
    <source>
        <dbReference type="ARBA" id="ARBA00005641"/>
    </source>
</evidence>
<dbReference type="InterPro" id="IPR017853">
    <property type="entry name" value="GH"/>
</dbReference>
<sequence>MWSFLLGRLPWLLLATVLLASNAVAVPSIRTCPQPFTGNLTAFAYTQAVAPSWDLDKAMDADVDGNLSVLSTKLDGEKAAGFNSVRIAVDFANHYTTASPSWEVDDKWLQRLSDIVDAVTSKGLYAIVSMHHGTDTSAILGQFQQSWRHIGFLLTCSSDLVVFETLSEPPATTTEHDGLLTDLNNQFVVALAATGGYNSLRFVILLGPRTDGKWVVPPRYIVNPWAVQYRHS</sequence>
<keyword evidence="5" id="KW-0732">Signal</keyword>
<dbReference type="AlphaFoldDB" id="A0AAJ0FD04"/>
<evidence type="ECO:0000259" key="6">
    <source>
        <dbReference type="Pfam" id="PF00150"/>
    </source>
</evidence>
<keyword evidence="3 4" id="KW-0326">Glycosidase</keyword>